<organism evidence="1 2">
    <name type="scientific">Thermoproteus sp. AZ2</name>
    <dbReference type="NCBI Taxonomy" id="1609232"/>
    <lineage>
        <taxon>Archaea</taxon>
        <taxon>Thermoproteota</taxon>
        <taxon>Thermoprotei</taxon>
        <taxon>Thermoproteales</taxon>
        <taxon>Thermoproteaceae</taxon>
        <taxon>Thermoproteus</taxon>
    </lineage>
</organism>
<evidence type="ECO:0000313" key="1">
    <source>
        <dbReference type="EMBL" id="MFB6489776.1"/>
    </source>
</evidence>
<dbReference type="Proteomes" id="UP000033636">
    <property type="component" value="Unassembled WGS sequence"/>
</dbReference>
<keyword evidence="1" id="KW-0378">Hydrolase</keyword>
<comment type="caution">
    <text evidence="1">The sequence shown here is derived from an EMBL/GenBank/DDBJ whole genome shotgun (WGS) entry which is preliminary data.</text>
</comment>
<keyword evidence="1" id="KW-0067">ATP-binding</keyword>
<keyword evidence="1" id="KW-0347">Helicase</keyword>
<name>A0ACC6UYN5_9CREN</name>
<protein>
    <submittedName>
        <fullName evidence="1">DEAD/DEAH box helicase</fullName>
        <ecNumber evidence="1">3.6.4.-</ecNumber>
    </submittedName>
</protein>
<gene>
    <name evidence="1" type="ORF">TU35_000775</name>
</gene>
<keyword evidence="1" id="KW-0547">Nucleotide-binding</keyword>
<reference evidence="1" key="1">
    <citation type="submission" date="2024-07" db="EMBL/GenBank/DDBJ databases">
        <title>Metagenome and Metagenome-Assembled Genomes of Archaea from a hot spring from the geothermal field of Los Azufres, Mexico.</title>
        <authorList>
            <person name="Marin-Paredes R."/>
            <person name="Martinez-Romero E."/>
            <person name="Servin-Garciduenas L.E."/>
        </authorList>
    </citation>
    <scope>NUCLEOTIDE SEQUENCE</scope>
</reference>
<dbReference type="EC" id="3.6.4.-" evidence="1"/>
<dbReference type="EMBL" id="JZWT02000002">
    <property type="protein sequence ID" value="MFB6489776.1"/>
    <property type="molecule type" value="Genomic_DNA"/>
</dbReference>
<evidence type="ECO:0000313" key="2">
    <source>
        <dbReference type="Proteomes" id="UP000033636"/>
    </source>
</evidence>
<sequence length="368" mass="40512">MDAWLRAGMRGTIAIPTGGGKTFIALDATAKASTSALVLVVTKELAAQWANRIRRLLGASPGILGGGEHDIRDVTIAIYNSAVKYIDELVGRFGLVIFDEAHHVPAETFKEVALNIDSPYRLALSATPEREDGNQHLIFESVGPLVFRATYSEMINAGLVVPVEHYRIYVEMTPEERQEYRSAEATTDNAIILRNIAAQASAKIPIAVEIVSREVKLNRKILVFTQFLEQAREVYKRLREAGVPAELVTSEERDREAAFSRFASGAVKVVVTTTVLDEGVDVPDADTAVIVSGSGSKRQMIQRVGRVVRKAPGKKVARVYEIITKDTIEVALSESRHIDKVIEEAICRRLSPSSLKDLLNRLTLMDFS</sequence>
<accession>A0ACC6UYN5</accession>
<proteinExistence type="predicted"/>